<dbReference type="AlphaFoldDB" id="A0A074ZGP9"/>
<dbReference type="RefSeq" id="XP_009173843.1">
    <property type="nucleotide sequence ID" value="XM_009175579.1"/>
</dbReference>
<dbReference type="CTD" id="20323666"/>
<protein>
    <submittedName>
        <fullName evidence="1">Uncharacterized protein</fullName>
    </submittedName>
</protein>
<reference evidence="1 2" key="1">
    <citation type="submission" date="2013-11" db="EMBL/GenBank/DDBJ databases">
        <title>Opisthorchis viverrini - life in the bile duct.</title>
        <authorList>
            <person name="Young N.D."/>
            <person name="Nagarajan N."/>
            <person name="Lin S.J."/>
            <person name="Korhonen P.K."/>
            <person name="Jex A.R."/>
            <person name="Hall R.S."/>
            <person name="Safavi-Hemami H."/>
            <person name="Kaewkong W."/>
            <person name="Bertrand D."/>
            <person name="Gao S."/>
            <person name="Seet Q."/>
            <person name="Wongkham S."/>
            <person name="Teh B.T."/>
            <person name="Wongkham C."/>
            <person name="Intapan P.M."/>
            <person name="Maleewong W."/>
            <person name="Yang X."/>
            <person name="Hu M."/>
            <person name="Wang Z."/>
            <person name="Hofmann A."/>
            <person name="Sternberg P.W."/>
            <person name="Tan P."/>
            <person name="Wang J."/>
            <person name="Gasser R.B."/>
        </authorList>
    </citation>
    <scope>NUCLEOTIDE SEQUENCE [LARGE SCALE GENOMIC DNA]</scope>
</reference>
<dbReference type="EMBL" id="KL596900">
    <property type="protein sequence ID" value="KER22420.1"/>
    <property type="molecule type" value="Genomic_DNA"/>
</dbReference>
<gene>
    <name evidence="1" type="ORF">T265_09497</name>
</gene>
<feature type="non-terminal residue" evidence="1">
    <location>
        <position position="1"/>
    </location>
</feature>
<sequence length="63" mass="6833">GVDPRRGYNHGKKFTATDVCSTNLHAKCSTRGSANGRTTRLSTCGSHFEESIPQNQILGQNIL</sequence>
<keyword evidence="2" id="KW-1185">Reference proteome</keyword>
<evidence type="ECO:0000313" key="2">
    <source>
        <dbReference type="Proteomes" id="UP000054324"/>
    </source>
</evidence>
<feature type="non-terminal residue" evidence="1">
    <location>
        <position position="63"/>
    </location>
</feature>
<evidence type="ECO:0000313" key="1">
    <source>
        <dbReference type="EMBL" id="KER22420.1"/>
    </source>
</evidence>
<dbReference type="Proteomes" id="UP000054324">
    <property type="component" value="Unassembled WGS sequence"/>
</dbReference>
<accession>A0A074ZGP9</accession>
<name>A0A074ZGP9_OPIVI</name>
<dbReference type="KEGG" id="ovi:T265_09497"/>
<proteinExistence type="predicted"/>
<organism evidence="1 2">
    <name type="scientific">Opisthorchis viverrini</name>
    <name type="common">Southeast Asian liver fluke</name>
    <dbReference type="NCBI Taxonomy" id="6198"/>
    <lineage>
        <taxon>Eukaryota</taxon>
        <taxon>Metazoa</taxon>
        <taxon>Spiralia</taxon>
        <taxon>Lophotrochozoa</taxon>
        <taxon>Platyhelminthes</taxon>
        <taxon>Trematoda</taxon>
        <taxon>Digenea</taxon>
        <taxon>Opisthorchiida</taxon>
        <taxon>Opisthorchiata</taxon>
        <taxon>Opisthorchiidae</taxon>
        <taxon>Opisthorchis</taxon>
    </lineage>
</organism>
<dbReference type="GeneID" id="20323666"/>